<reference evidence="1 2" key="1">
    <citation type="submission" date="2020-11" db="EMBL/GenBank/DDBJ databases">
        <title>Arthrobacter antarcticus sp. nov., isolated from Antarctic Soil.</title>
        <authorList>
            <person name="Li J."/>
        </authorList>
    </citation>
    <scope>NUCLEOTIDE SEQUENCE [LARGE SCALE GENOMIC DNA]</scope>
    <source>
        <strain evidence="1 2">Z1-20</strain>
    </source>
</reference>
<name>A0A931G7W9_9MICC</name>
<dbReference type="Gene3D" id="3.30.70.1520">
    <property type="entry name" value="Heterotetrameric sarcosine oxidase"/>
    <property type="match status" value="1"/>
</dbReference>
<comment type="caution">
    <text evidence="1">The sequence shown here is derived from an EMBL/GenBank/DDBJ whole genome shotgun (WGS) entry which is preliminary data.</text>
</comment>
<accession>A0A931G7W9</accession>
<sequence>MAQTAERENAVIRGLRRSPAVHLAEDFTRGSVSGVQGVTLREVPFLTMIGVRAAHGSAVWDRLGAVVGGLPERYGQVTGYTAAGGAGDSAGGAPGTAQGVSVLWLGPEEFLVIAPDAPDALDGGTFDGGAADGGAADGGAGGVSLLSGLLAALAGDPGQVVDLSSNRTTFELAGPSARAVLEKSCALDLHPREFTVGTAVNTQIGLIPAVLWRVDDDAFRIFPRASFADFLGRWLLDGMREFAAVEVH</sequence>
<evidence type="ECO:0000313" key="2">
    <source>
        <dbReference type="Proteomes" id="UP000655366"/>
    </source>
</evidence>
<dbReference type="InterPro" id="IPR007375">
    <property type="entry name" value="SoxG"/>
</dbReference>
<dbReference type="RefSeq" id="WP_196396667.1">
    <property type="nucleotide sequence ID" value="NZ_JADNYM010000011.1"/>
</dbReference>
<gene>
    <name evidence="1" type="ORF">IV500_10035</name>
</gene>
<dbReference type="AlphaFoldDB" id="A0A931G7W9"/>
<keyword evidence="2" id="KW-1185">Reference proteome</keyword>
<proteinExistence type="predicted"/>
<organism evidence="1 2">
    <name type="scientific">Arthrobacter terrae</name>
    <dbReference type="NCBI Taxonomy" id="2935737"/>
    <lineage>
        <taxon>Bacteria</taxon>
        <taxon>Bacillati</taxon>
        <taxon>Actinomycetota</taxon>
        <taxon>Actinomycetes</taxon>
        <taxon>Micrococcales</taxon>
        <taxon>Micrococcaceae</taxon>
        <taxon>Arthrobacter</taxon>
    </lineage>
</organism>
<protein>
    <submittedName>
        <fullName evidence="1">Sarcosine oxidase subunit gamma</fullName>
    </submittedName>
</protein>
<dbReference type="Proteomes" id="UP000655366">
    <property type="component" value="Unassembled WGS sequence"/>
</dbReference>
<dbReference type="InterPro" id="IPR027266">
    <property type="entry name" value="TrmE/GcvT-like"/>
</dbReference>
<dbReference type="EMBL" id="JADNYM010000011">
    <property type="protein sequence ID" value="MBG0739724.1"/>
    <property type="molecule type" value="Genomic_DNA"/>
</dbReference>
<dbReference type="Pfam" id="PF04268">
    <property type="entry name" value="SoxG"/>
    <property type="match status" value="1"/>
</dbReference>
<dbReference type="SUPFAM" id="SSF103025">
    <property type="entry name" value="Folate-binding domain"/>
    <property type="match status" value="1"/>
</dbReference>
<evidence type="ECO:0000313" key="1">
    <source>
        <dbReference type="EMBL" id="MBG0739724.1"/>
    </source>
</evidence>
<dbReference type="Gene3D" id="3.30.1360.120">
    <property type="entry name" value="Probable tRNA modification gtpase trme, domain 1"/>
    <property type="match status" value="1"/>
</dbReference>